<dbReference type="NCBIfam" id="NF007154">
    <property type="entry name" value="PRK09589.1"/>
    <property type="match status" value="1"/>
</dbReference>
<comment type="caution">
    <text evidence="7">The sequence shown here is derived from an EMBL/GenBank/DDBJ whole genome shotgun (WGS) entry which is preliminary data.</text>
</comment>
<evidence type="ECO:0000256" key="4">
    <source>
        <dbReference type="PROSITE-ProRule" id="PRU10055"/>
    </source>
</evidence>
<name>A0A4R3Z9X4_9FIRM</name>
<dbReference type="PRINTS" id="PR00131">
    <property type="entry name" value="GLHYDRLASE1"/>
</dbReference>
<dbReference type="Pfam" id="PF00232">
    <property type="entry name" value="Glyco_hydro_1"/>
    <property type="match status" value="1"/>
</dbReference>
<dbReference type="GeneID" id="98914597"/>
<proteinExistence type="inferred from homology"/>
<evidence type="ECO:0000256" key="6">
    <source>
        <dbReference type="RuleBase" id="RU004468"/>
    </source>
</evidence>
<dbReference type="PANTHER" id="PTHR10353:SF122">
    <property type="entry name" value="6-PHOSPHO-BETA-GLUCOSIDASE ASCB-RELATED"/>
    <property type="match status" value="1"/>
</dbReference>
<sequence>MLKKEFLWGGAVAANQCEGAYDEDGKGLSIMDIITAGSQDAPRQVTLEIKDDCYYPNHEAIDFYHHYQEDIELFAQMGFKCFRTSIAWTRIFPHGDEDEPNEAGLAFYDRLFKALKAKGIEPVVTISHYEMPLDLVKKYGGWSNRRLIDFYTKYASVLFHRYKGIVRYWMTFNEINSTVKITMIAGVLIKPGENQKQIAYQALHHQFVASSKAVQLAHEIDPDNKVGCMVMTTVGYPQTSHPLDALAAQEYLRDGTLFFCDVQCRGYYPGYFQNYHIELDITDDDLKNLKAGTVDYIGFSYYSSQVVSHLDGGEKVKGNIVDGLKNPYLQASEWGWQIDPDGLKYLMRILYERYQLPLFIVENGLGYDDQINENGEIIDDYRIDYMRAHIQAMKDIVEQEGIDLMGYTAWGPIDIVSAGTGEMKKRYGMIYVDKDNEGHGSLKRMKKKSFDWYRQVILSNGEIL</sequence>
<gene>
    <name evidence="7" type="ORF">EDD60_103113</name>
</gene>
<dbReference type="PANTHER" id="PTHR10353">
    <property type="entry name" value="GLYCOSYL HYDROLASE"/>
    <property type="match status" value="1"/>
</dbReference>
<protein>
    <submittedName>
        <fullName evidence="7">6-phospho-beta-glucosidase</fullName>
    </submittedName>
</protein>
<dbReference type="InterPro" id="IPR018120">
    <property type="entry name" value="Glyco_hydro_1_AS"/>
</dbReference>
<dbReference type="RefSeq" id="WP_132226221.1">
    <property type="nucleotide sequence ID" value="NZ_JANKBF010000001.1"/>
</dbReference>
<dbReference type="Proteomes" id="UP000295515">
    <property type="component" value="Unassembled WGS sequence"/>
</dbReference>
<comment type="similarity">
    <text evidence="1 5">Belongs to the glycosyl hydrolase 1 family.</text>
</comment>
<dbReference type="EMBL" id="SMCQ01000003">
    <property type="protein sequence ID" value="TCW01657.1"/>
    <property type="molecule type" value="Genomic_DNA"/>
</dbReference>
<organism evidence="7 8">
    <name type="scientific">Longibaculum muris</name>
    <dbReference type="NCBI Taxonomy" id="1796628"/>
    <lineage>
        <taxon>Bacteria</taxon>
        <taxon>Bacillati</taxon>
        <taxon>Bacillota</taxon>
        <taxon>Erysipelotrichia</taxon>
        <taxon>Erysipelotrichales</taxon>
        <taxon>Coprobacillaceae</taxon>
        <taxon>Longibaculum</taxon>
    </lineage>
</organism>
<dbReference type="InterPro" id="IPR017853">
    <property type="entry name" value="GH"/>
</dbReference>
<reference evidence="7 8" key="1">
    <citation type="submission" date="2019-03" db="EMBL/GenBank/DDBJ databases">
        <title>Genomic Encyclopedia of Type Strains, Phase IV (KMG-IV): sequencing the most valuable type-strain genomes for metagenomic binning, comparative biology and taxonomic classification.</title>
        <authorList>
            <person name="Goeker M."/>
        </authorList>
    </citation>
    <scope>NUCLEOTIDE SEQUENCE [LARGE SCALE GENOMIC DNA]</scope>
    <source>
        <strain evidence="7 8">DSM 29487</strain>
    </source>
</reference>
<dbReference type="SUPFAM" id="SSF51445">
    <property type="entry name" value="(Trans)glycosidases"/>
    <property type="match status" value="1"/>
</dbReference>
<keyword evidence="8" id="KW-1185">Reference proteome</keyword>
<dbReference type="Gene3D" id="3.20.20.80">
    <property type="entry name" value="Glycosidases"/>
    <property type="match status" value="1"/>
</dbReference>
<dbReference type="InterPro" id="IPR033132">
    <property type="entry name" value="GH_1_N_CS"/>
</dbReference>
<dbReference type="GO" id="GO:0008422">
    <property type="term" value="F:beta-glucosidase activity"/>
    <property type="evidence" value="ECO:0007669"/>
    <property type="project" value="TreeGrafter"/>
</dbReference>
<keyword evidence="3 6" id="KW-0326">Glycosidase</keyword>
<evidence type="ECO:0000313" key="8">
    <source>
        <dbReference type="Proteomes" id="UP000295515"/>
    </source>
</evidence>
<dbReference type="AlphaFoldDB" id="A0A4R3Z9X4"/>
<dbReference type="PROSITE" id="PS00653">
    <property type="entry name" value="GLYCOSYL_HYDROL_F1_2"/>
    <property type="match status" value="1"/>
</dbReference>
<dbReference type="InterPro" id="IPR001360">
    <property type="entry name" value="Glyco_hydro_1"/>
</dbReference>
<evidence type="ECO:0000256" key="2">
    <source>
        <dbReference type="ARBA" id="ARBA00022801"/>
    </source>
</evidence>
<evidence type="ECO:0000256" key="3">
    <source>
        <dbReference type="ARBA" id="ARBA00023295"/>
    </source>
</evidence>
<feature type="active site" description="Nucleophile" evidence="4">
    <location>
        <position position="362"/>
    </location>
</feature>
<dbReference type="GO" id="GO:0016052">
    <property type="term" value="P:carbohydrate catabolic process"/>
    <property type="evidence" value="ECO:0007669"/>
    <property type="project" value="TreeGrafter"/>
</dbReference>
<keyword evidence="2 6" id="KW-0378">Hydrolase</keyword>
<dbReference type="NCBIfam" id="NF007158">
    <property type="entry name" value="PRK09593.1"/>
    <property type="match status" value="1"/>
</dbReference>
<evidence type="ECO:0000256" key="5">
    <source>
        <dbReference type="RuleBase" id="RU003690"/>
    </source>
</evidence>
<evidence type="ECO:0000313" key="7">
    <source>
        <dbReference type="EMBL" id="TCW01657.1"/>
    </source>
</evidence>
<accession>A0A4R3Z9X4</accession>
<evidence type="ECO:0000256" key="1">
    <source>
        <dbReference type="ARBA" id="ARBA00010838"/>
    </source>
</evidence>
<dbReference type="GO" id="GO:0005829">
    <property type="term" value="C:cytosol"/>
    <property type="evidence" value="ECO:0007669"/>
    <property type="project" value="TreeGrafter"/>
</dbReference>
<dbReference type="FunFam" id="3.20.20.80:FF:000004">
    <property type="entry name" value="Beta-glucosidase 6-phospho-beta-glucosidase"/>
    <property type="match status" value="1"/>
</dbReference>
<dbReference type="PROSITE" id="PS00572">
    <property type="entry name" value="GLYCOSYL_HYDROL_F1_1"/>
    <property type="match status" value="1"/>
</dbReference>